<feature type="transmembrane region" description="Helical" evidence="5">
    <location>
        <begin position="517"/>
        <end position="539"/>
    </location>
</feature>
<dbReference type="VEuPathDB" id="VectorBase:ADAR2_007250"/>
<dbReference type="OMA" id="TYGYSDF"/>
<dbReference type="eggNOG" id="KOG1192">
    <property type="taxonomic scope" value="Eukaryota"/>
</dbReference>
<evidence type="ECO:0000256" key="3">
    <source>
        <dbReference type="ARBA" id="ARBA00022679"/>
    </source>
</evidence>
<dbReference type="VEuPathDB" id="VectorBase:ADAC007875"/>
<protein>
    <submittedName>
        <fullName evidence="7">Glucosyl/glucuronosyl transferase</fullName>
    </submittedName>
</protein>
<keyword evidence="5" id="KW-0812">Transmembrane</keyword>
<keyword evidence="6" id="KW-0732">Signal</keyword>
<sequence>MRHLILLSLAFLAIVAFSDGYKILFLAPFPGPSHWLMMKHFISELAGRGHEVTCITAFQYGEPAPPNYTEVYIDPPYPIRKTFPVEALFAASQSSDFEKLYMYWDLGVNTSRHGLESDPVRQFIARRDLTFDLIIAEQFFQESWLMFAHQYDAPIVTISTYGYSDFFDRIMGLRTPLSFVPHMIFSYEDDMSTSERLHNLYISMYDAYYRQNYYLPKQNRIAQKAFADWASETGRKLPDIVNLEKSISVILVNSHPVLNRPRPTIRGLVDIGGAHIRPVQPLDPQLRVFIEGADEHGVIYFSLGAYMQSAVMPADKRQAILNVFGSLPQRVIWKFEDESLQKKAPPNVLIRKWAPQNDILAQPQVRLFISHGGQFGTFEAMKHGVPTLFFPFFADQQRNADRAILAGFAERMNFADITEQTFAYKIRRMLENDQYREKARHIATLFNDTLVDPMESAIYWIEYVARYRGAQHLKSHAVKLTWLQYHMYDMVIYPLLLSYIIYILYGQKLRRMRKYLPIVSAICVTLFFLYNMYDMIMYFVLLLCPLYNDYWPKFKRSRTYLHVVCVICALFYLQGYEPIEPIRKYLLLSKLS</sequence>
<dbReference type="InterPro" id="IPR002213">
    <property type="entry name" value="UDP_glucos_trans"/>
</dbReference>
<reference evidence="7 9" key="1">
    <citation type="journal article" date="2010" name="BMC Genomics">
        <title>Combination of measures distinguishes pre-miRNAs from other stem-loops in the genome of the newly sequenced Anopheles darlingi.</title>
        <authorList>
            <person name="Mendes N.D."/>
            <person name="Freitas A.T."/>
            <person name="Vasconcelos A.T."/>
            <person name="Sagot M.F."/>
        </authorList>
    </citation>
    <scope>NUCLEOTIDE SEQUENCE</scope>
</reference>
<keyword evidence="5" id="KW-0472">Membrane</keyword>
<evidence type="ECO:0000313" key="7">
    <source>
        <dbReference type="EMBL" id="ETN60500.1"/>
    </source>
</evidence>
<evidence type="ECO:0000256" key="4">
    <source>
        <dbReference type="RuleBase" id="RU003718"/>
    </source>
</evidence>
<keyword evidence="9" id="KW-1185">Reference proteome</keyword>
<evidence type="ECO:0000313" key="8">
    <source>
        <dbReference type="EnsemblMetazoa" id="ADAC007875-PA"/>
    </source>
</evidence>
<organism evidence="7">
    <name type="scientific">Anopheles darlingi</name>
    <name type="common">Mosquito</name>
    <dbReference type="NCBI Taxonomy" id="43151"/>
    <lineage>
        <taxon>Eukaryota</taxon>
        <taxon>Metazoa</taxon>
        <taxon>Ecdysozoa</taxon>
        <taxon>Arthropoda</taxon>
        <taxon>Hexapoda</taxon>
        <taxon>Insecta</taxon>
        <taxon>Pterygota</taxon>
        <taxon>Neoptera</taxon>
        <taxon>Endopterygota</taxon>
        <taxon>Diptera</taxon>
        <taxon>Nematocera</taxon>
        <taxon>Culicoidea</taxon>
        <taxon>Culicidae</taxon>
        <taxon>Anophelinae</taxon>
        <taxon>Anopheles</taxon>
    </lineage>
</organism>
<name>W5JC85_ANODA</name>
<dbReference type="EnsemblMetazoa" id="ADAC007875-RA">
    <property type="protein sequence ID" value="ADAC007875-PA"/>
    <property type="gene ID" value="ADAC007875"/>
</dbReference>
<dbReference type="STRING" id="43151.W5JC85"/>
<dbReference type="Proteomes" id="UP000000673">
    <property type="component" value="Unassembled WGS sequence"/>
</dbReference>
<evidence type="ECO:0000256" key="1">
    <source>
        <dbReference type="ARBA" id="ARBA00009995"/>
    </source>
</evidence>
<dbReference type="HOGENOM" id="CLU_012949_0_2_1"/>
<comment type="similarity">
    <text evidence="1 4">Belongs to the UDP-glycosyltransferase family.</text>
</comment>
<dbReference type="SUPFAM" id="SSF53756">
    <property type="entry name" value="UDP-Glycosyltransferase/glycogen phosphorylase"/>
    <property type="match status" value="1"/>
</dbReference>
<dbReference type="PANTHER" id="PTHR48043">
    <property type="entry name" value="EG:EG0003.4 PROTEIN-RELATED"/>
    <property type="match status" value="1"/>
</dbReference>
<feature type="chain" id="PRO_5010155223" evidence="6">
    <location>
        <begin position="21"/>
        <end position="592"/>
    </location>
</feature>
<dbReference type="FunFam" id="3.40.50.2000:FF:000050">
    <property type="entry name" value="UDP-glucuronosyltransferase"/>
    <property type="match status" value="1"/>
</dbReference>
<proteinExistence type="inferred from homology"/>
<dbReference type="InterPro" id="IPR050271">
    <property type="entry name" value="UDP-glycosyltransferase"/>
</dbReference>
<keyword evidence="5" id="KW-1133">Transmembrane helix</keyword>
<dbReference type="AlphaFoldDB" id="W5JC85"/>
<evidence type="ECO:0000313" key="9">
    <source>
        <dbReference type="Proteomes" id="UP000000673"/>
    </source>
</evidence>
<evidence type="ECO:0000256" key="6">
    <source>
        <dbReference type="SAM" id="SignalP"/>
    </source>
</evidence>
<dbReference type="GO" id="GO:0008194">
    <property type="term" value="F:UDP-glycosyltransferase activity"/>
    <property type="evidence" value="ECO:0007669"/>
    <property type="project" value="InterPro"/>
</dbReference>
<dbReference type="PROSITE" id="PS00375">
    <property type="entry name" value="UDPGT"/>
    <property type="match status" value="1"/>
</dbReference>
<reference evidence="7" key="3">
    <citation type="journal article" date="2013" name="Nucleic Acids Res.">
        <title>The genome of Anopheles darlingi, the main neotropical malaria vector.</title>
        <authorList>
            <person name="Marinotti O."/>
            <person name="Cerqueira G.C."/>
            <person name="de Almeida L.G."/>
            <person name="Ferro M.I."/>
            <person name="Loreto E.L."/>
            <person name="Zaha A."/>
            <person name="Teixeira S.M."/>
            <person name="Wespiser A.R."/>
            <person name="Almeida E Silva A."/>
            <person name="Schlindwein A.D."/>
            <person name="Pacheco A.C."/>
            <person name="Silva A.L."/>
            <person name="Graveley B.R."/>
            <person name="Walenz B.P."/>
            <person name="Lima Bde A."/>
            <person name="Ribeiro C.A."/>
            <person name="Nunes-Silva C.G."/>
            <person name="de Carvalho C.R."/>
            <person name="Soares C.M."/>
            <person name="de Menezes C.B."/>
            <person name="Matiolli C."/>
            <person name="Caffrey D."/>
            <person name="Araujo D.A."/>
            <person name="de Oliveira D.M."/>
            <person name="Golenbock D."/>
            <person name="Grisard E.C."/>
            <person name="Fantinatti-Garboggini F."/>
            <person name="de Carvalho F.M."/>
            <person name="Barcellos F.G."/>
            <person name="Prosdocimi F."/>
            <person name="May G."/>
            <person name="Azevedo Junior G.M."/>
            <person name="Guimaraes G.M."/>
            <person name="Goldman G.H."/>
            <person name="Padilha I.Q."/>
            <person name="Batista Jda S."/>
            <person name="Ferro J.A."/>
            <person name="Ribeiro J.M."/>
            <person name="Fietto J.L."/>
            <person name="Dabbas K.M."/>
            <person name="Cerdeira L."/>
            <person name="Agnez-Lima L.F."/>
            <person name="Brocchi M."/>
            <person name="de Carvalho M.O."/>
            <person name="Teixeira Mde M."/>
            <person name="Diniz Maia Mde M."/>
            <person name="Goldman M.H."/>
            <person name="Cruz Schneider M.P."/>
            <person name="Felipe M.S."/>
            <person name="Hungria M."/>
            <person name="Nicolas M.F."/>
            <person name="Pereira M."/>
            <person name="Montes M.A."/>
            <person name="Cantao M.E."/>
            <person name="Vincentz M."/>
            <person name="Rafael M.S."/>
            <person name="Silverman N."/>
            <person name="Stoco P.H."/>
            <person name="Souza R.C."/>
            <person name="Vicentini R."/>
            <person name="Gazzinelli R.T."/>
            <person name="Neves Rde O."/>
            <person name="Silva R."/>
            <person name="Astolfi-Filho S."/>
            <person name="Maciel T.E."/>
            <person name="Urmenyi T.P."/>
            <person name="Tadei W.P."/>
            <person name="Camargo E.P."/>
            <person name="de Vasconcelos A.T."/>
        </authorList>
    </citation>
    <scope>NUCLEOTIDE SEQUENCE</scope>
</reference>
<dbReference type="PANTHER" id="PTHR48043:SF60">
    <property type="entry name" value="UDP-GLUCURONOSYLTRANSFERASE"/>
    <property type="match status" value="1"/>
</dbReference>
<evidence type="ECO:0000256" key="5">
    <source>
        <dbReference type="SAM" id="Phobius"/>
    </source>
</evidence>
<evidence type="ECO:0000256" key="2">
    <source>
        <dbReference type="ARBA" id="ARBA00022676"/>
    </source>
</evidence>
<feature type="signal peptide" evidence="6">
    <location>
        <begin position="1"/>
        <end position="20"/>
    </location>
</feature>
<dbReference type="InterPro" id="IPR035595">
    <property type="entry name" value="UDP_glycos_trans_CS"/>
</dbReference>
<feature type="transmembrane region" description="Helical" evidence="5">
    <location>
        <begin position="559"/>
        <end position="576"/>
    </location>
</feature>
<keyword evidence="2 4" id="KW-0328">Glycosyltransferase</keyword>
<accession>W5JC85</accession>
<gene>
    <name evidence="7" type="ORF">AND_007875</name>
</gene>
<dbReference type="Gene3D" id="3.40.50.2000">
    <property type="entry name" value="Glycogen Phosphorylase B"/>
    <property type="match status" value="2"/>
</dbReference>
<reference evidence="7" key="2">
    <citation type="submission" date="2010-05" db="EMBL/GenBank/DDBJ databases">
        <authorList>
            <person name="Almeida L.G."/>
            <person name="Nicolas M.F."/>
            <person name="Souza R.C."/>
            <person name="Vasconcelos A.T.R."/>
        </authorList>
    </citation>
    <scope>NUCLEOTIDE SEQUENCE</scope>
</reference>
<keyword evidence="3 4" id="KW-0808">Transferase</keyword>
<reference evidence="8" key="4">
    <citation type="submission" date="2015-06" db="UniProtKB">
        <authorList>
            <consortium name="EnsemblMetazoa"/>
        </authorList>
    </citation>
    <scope>IDENTIFICATION</scope>
</reference>
<dbReference type="Pfam" id="PF00201">
    <property type="entry name" value="UDPGT"/>
    <property type="match status" value="1"/>
</dbReference>
<dbReference type="CDD" id="cd03784">
    <property type="entry name" value="GT1_Gtf-like"/>
    <property type="match status" value="1"/>
</dbReference>
<feature type="transmembrane region" description="Helical" evidence="5">
    <location>
        <begin position="485"/>
        <end position="505"/>
    </location>
</feature>
<dbReference type="EMBL" id="ADMH02001920">
    <property type="protein sequence ID" value="ETN60500.1"/>
    <property type="molecule type" value="Genomic_DNA"/>
</dbReference>